<evidence type="ECO:0000313" key="1">
    <source>
        <dbReference type="EMBL" id="QUD87608.1"/>
    </source>
</evidence>
<protein>
    <submittedName>
        <fullName evidence="1">Uncharacterized protein</fullName>
    </submittedName>
</protein>
<dbReference type="EMBL" id="CP073078">
    <property type="protein sequence ID" value="QUD87608.1"/>
    <property type="molecule type" value="Genomic_DNA"/>
</dbReference>
<sequence>MNVAMISLLGIIFLGFFARETASEFTQVQRVYLSLPHEAREHIHRFARMLVMLIFGLIQAWRFVGGLLASKRRPALA</sequence>
<gene>
    <name evidence="1" type="ORF">KCG34_21570</name>
</gene>
<name>A0A975FZA1_9CAUL</name>
<keyword evidence="2" id="KW-1185">Reference proteome</keyword>
<dbReference type="RefSeq" id="WP_211937660.1">
    <property type="nucleotide sequence ID" value="NZ_CP073078.1"/>
</dbReference>
<accession>A0A975FZA1</accession>
<reference evidence="1" key="1">
    <citation type="submission" date="2021-04" db="EMBL/GenBank/DDBJ databases">
        <title>The complete genome sequence of Caulobacter sp. S6.</title>
        <authorList>
            <person name="Tang Y."/>
            <person name="Ouyang W."/>
            <person name="Liu Q."/>
            <person name="Huang B."/>
            <person name="Guo Z."/>
            <person name="Lei P."/>
        </authorList>
    </citation>
    <scope>NUCLEOTIDE SEQUENCE</scope>
    <source>
        <strain evidence="1">S6</strain>
    </source>
</reference>
<dbReference type="AlphaFoldDB" id="A0A975FZA1"/>
<dbReference type="Proteomes" id="UP000676409">
    <property type="component" value="Chromosome"/>
</dbReference>
<evidence type="ECO:0000313" key="2">
    <source>
        <dbReference type="Proteomes" id="UP000676409"/>
    </source>
</evidence>
<dbReference type="KEGG" id="caul:KCG34_21570"/>
<proteinExistence type="predicted"/>
<organism evidence="1 2">
    <name type="scientific">Phenylobacterium montanum</name>
    <dbReference type="NCBI Taxonomy" id="2823693"/>
    <lineage>
        <taxon>Bacteria</taxon>
        <taxon>Pseudomonadati</taxon>
        <taxon>Pseudomonadota</taxon>
        <taxon>Alphaproteobacteria</taxon>
        <taxon>Caulobacterales</taxon>
        <taxon>Caulobacteraceae</taxon>
        <taxon>Phenylobacterium</taxon>
    </lineage>
</organism>